<dbReference type="InterPro" id="IPR000727">
    <property type="entry name" value="T_SNARE_dom"/>
</dbReference>
<dbReference type="InterPro" id="IPR003122">
    <property type="entry name" value="Tar_rcpt_lig-bd"/>
</dbReference>
<dbReference type="CDD" id="cd06225">
    <property type="entry name" value="HAMP"/>
    <property type="match status" value="1"/>
</dbReference>
<dbReference type="SMART" id="SM00304">
    <property type="entry name" value="HAMP"/>
    <property type="match status" value="2"/>
</dbReference>
<evidence type="ECO:0000256" key="8">
    <source>
        <dbReference type="ARBA" id="ARBA00023136"/>
    </source>
</evidence>
<evidence type="ECO:0000256" key="1">
    <source>
        <dbReference type="ARBA" id="ARBA00004429"/>
    </source>
</evidence>
<dbReference type="PROSITE" id="PS50192">
    <property type="entry name" value="T_SNARE"/>
    <property type="match status" value="1"/>
</dbReference>
<evidence type="ECO:0000256" key="9">
    <source>
        <dbReference type="ARBA" id="ARBA00023224"/>
    </source>
</evidence>
<dbReference type="Pfam" id="PF00672">
    <property type="entry name" value="HAMP"/>
    <property type="match status" value="1"/>
</dbReference>
<evidence type="ECO:0000313" key="17">
    <source>
        <dbReference type="Proteomes" id="UP001161423"/>
    </source>
</evidence>
<dbReference type="InterPro" id="IPR004089">
    <property type="entry name" value="MCPsignal_dom"/>
</dbReference>
<evidence type="ECO:0000259" key="14">
    <source>
        <dbReference type="PROSITE" id="PS50192"/>
    </source>
</evidence>
<dbReference type="CDD" id="cd11386">
    <property type="entry name" value="MCP_signal"/>
    <property type="match status" value="1"/>
</dbReference>
<proteinExistence type="inferred from homology"/>
<evidence type="ECO:0000256" key="2">
    <source>
        <dbReference type="ARBA" id="ARBA00022475"/>
    </source>
</evidence>
<keyword evidence="9 11" id="KW-0807">Transducer</keyword>
<name>A0ABQ5TT28_9GAMM</name>
<keyword evidence="17" id="KW-1185">Reference proteome</keyword>
<dbReference type="Pfam" id="PF02203">
    <property type="entry name" value="TarH"/>
    <property type="match status" value="1"/>
</dbReference>
<dbReference type="PROSITE" id="PS50111">
    <property type="entry name" value="CHEMOTAXIS_TRANSDUC_2"/>
    <property type="match status" value="1"/>
</dbReference>
<keyword evidence="4" id="KW-0145">Chemotaxis</keyword>
<dbReference type="RefSeq" id="WP_284722464.1">
    <property type="nucleotide sequence ID" value="NZ_BSND01000003.1"/>
</dbReference>
<organism evidence="16 17">
    <name type="scientific">Methylophaga thalassica</name>
    <dbReference type="NCBI Taxonomy" id="40223"/>
    <lineage>
        <taxon>Bacteria</taxon>
        <taxon>Pseudomonadati</taxon>
        <taxon>Pseudomonadota</taxon>
        <taxon>Gammaproteobacteria</taxon>
        <taxon>Thiotrichales</taxon>
        <taxon>Piscirickettsiaceae</taxon>
        <taxon>Methylophaga</taxon>
    </lineage>
</organism>
<evidence type="ECO:0000256" key="5">
    <source>
        <dbReference type="ARBA" id="ARBA00022519"/>
    </source>
</evidence>
<keyword evidence="3" id="KW-0488">Methylation</keyword>
<feature type="transmembrane region" description="Helical" evidence="12">
    <location>
        <begin position="13"/>
        <end position="33"/>
    </location>
</feature>
<comment type="caution">
    <text evidence="16">The sequence shown here is derived from an EMBL/GenBank/DDBJ whole genome shotgun (WGS) entry which is preliminary data.</text>
</comment>
<evidence type="ECO:0000256" key="11">
    <source>
        <dbReference type="PROSITE-ProRule" id="PRU00284"/>
    </source>
</evidence>
<dbReference type="InterPro" id="IPR003660">
    <property type="entry name" value="HAMP_dom"/>
</dbReference>
<feature type="domain" description="T-SNARE coiled-coil homology" evidence="14">
    <location>
        <begin position="489"/>
        <end position="528"/>
    </location>
</feature>
<evidence type="ECO:0000256" key="3">
    <source>
        <dbReference type="ARBA" id="ARBA00022481"/>
    </source>
</evidence>
<accession>A0ABQ5TT28</accession>
<gene>
    <name evidence="16" type="ORF">GCM10007891_07270</name>
</gene>
<dbReference type="InterPro" id="IPR004090">
    <property type="entry name" value="Chemotax_Me-accpt_rcpt"/>
</dbReference>
<sequence>MQFIKNLPIGKKIFSVVIILGITQVIISAFAIFKMNNISEEFSVIHEMSLPLEKNVSEASQLQLKKAAELQQLMIDAKSGARRNIIKEHFTSIENITAQTNQAMQDIVTILDKSKGKVLDADLHADVLSLDENTAKVVEQQANYQKYVDSAIQIIKRGGSMSGGGYLSKDEQAQLQDIEAKLFESLQAMQASIDNITNRSVKNVQNVQRSSLFSLIAMAVASLIIGIFISKIIISNIVTPIKGVMAVLTSMAQDNDLTKRMNFDSADEVGAMGKTFNRFVEKLQSLVISITQASEQLSTAAEETSVVSISTNKNIAKQKNETVHVASAITEMTATVQEVAISAEKASEAAIKGDKDSESGRKVVEEIVASINNLAAEINTSTSVIKTLKSDSENIGTVLDVIKSIAEQTNLLALNAAIEAARAGDQGRGFAVVADEVRSLAQKTQDSTKEIEDLILTLQQGSDNAVNSMALNQKSIEGLVSKAVDATNSLKEITNSVSSITEMNTLIATAAEQQSHVVNEINSNVHNIQQVSENTAEGSEQVSQASQEIAQLSEKLTSMVKQFKVS</sequence>
<evidence type="ECO:0000313" key="16">
    <source>
        <dbReference type="EMBL" id="GLP98873.1"/>
    </source>
</evidence>
<evidence type="ECO:0008006" key="18">
    <source>
        <dbReference type="Google" id="ProtNLM"/>
    </source>
</evidence>
<evidence type="ECO:0000256" key="7">
    <source>
        <dbReference type="ARBA" id="ARBA00022989"/>
    </source>
</evidence>
<dbReference type="SMART" id="SM00283">
    <property type="entry name" value="MA"/>
    <property type="match status" value="1"/>
</dbReference>
<dbReference type="Proteomes" id="UP001161423">
    <property type="component" value="Unassembled WGS sequence"/>
</dbReference>
<dbReference type="SUPFAM" id="SSF58104">
    <property type="entry name" value="Methyl-accepting chemotaxis protein (MCP) signaling domain"/>
    <property type="match status" value="1"/>
</dbReference>
<comment type="similarity">
    <text evidence="10">Belongs to the methyl-accepting chemotaxis (MCP) protein family.</text>
</comment>
<dbReference type="PANTHER" id="PTHR32089:SF112">
    <property type="entry name" value="LYSOZYME-LIKE PROTEIN-RELATED"/>
    <property type="match status" value="1"/>
</dbReference>
<dbReference type="Gene3D" id="1.10.287.950">
    <property type="entry name" value="Methyl-accepting chemotaxis protein"/>
    <property type="match status" value="1"/>
</dbReference>
<keyword evidence="2" id="KW-1003">Cell membrane</keyword>
<evidence type="ECO:0000259" key="13">
    <source>
        <dbReference type="PROSITE" id="PS50111"/>
    </source>
</evidence>
<comment type="subcellular location">
    <subcellularLocation>
        <location evidence="1">Cell inner membrane</location>
        <topology evidence="1">Multi-pass membrane protein</topology>
    </subcellularLocation>
</comment>
<dbReference type="PROSITE" id="PS50885">
    <property type="entry name" value="HAMP"/>
    <property type="match status" value="1"/>
</dbReference>
<dbReference type="PRINTS" id="PR00260">
    <property type="entry name" value="CHEMTRNSDUCR"/>
</dbReference>
<reference evidence="16" key="1">
    <citation type="journal article" date="2014" name="Int. J. Syst. Evol. Microbiol.">
        <title>Complete genome of a new Firmicutes species belonging to the dominant human colonic microbiota ('Ruminococcus bicirculans') reveals two chromosomes and a selective capacity to utilize plant glucans.</title>
        <authorList>
            <consortium name="NISC Comparative Sequencing Program"/>
            <person name="Wegmann U."/>
            <person name="Louis P."/>
            <person name="Goesmann A."/>
            <person name="Henrissat B."/>
            <person name="Duncan S.H."/>
            <person name="Flint H.J."/>
        </authorList>
    </citation>
    <scope>NUCLEOTIDE SEQUENCE</scope>
    <source>
        <strain evidence="16">NBRC 102424</strain>
    </source>
</reference>
<keyword evidence="5" id="KW-0997">Cell inner membrane</keyword>
<evidence type="ECO:0000259" key="15">
    <source>
        <dbReference type="PROSITE" id="PS50885"/>
    </source>
</evidence>
<dbReference type="Pfam" id="PF00015">
    <property type="entry name" value="MCPsignal"/>
    <property type="match status" value="1"/>
</dbReference>
<keyword evidence="6 12" id="KW-0812">Transmembrane</keyword>
<evidence type="ECO:0000256" key="6">
    <source>
        <dbReference type="ARBA" id="ARBA00022692"/>
    </source>
</evidence>
<evidence type="ECO:0000256" key="12">
    <source>
        <dbReference type="SAM" id="Phobius"/>
    </source>
</evidence>
<keyword evidence="8 12" id="KW-0472">Membrane</keyword>
<protein>
    <recommendedName>
        <fullName evidence="18">Methyl-accepting chemotaxis protein</fullName>
    </recommendedName>
</protein>
<feature type="domain" description="Methyl-accepting transducer" evidence="13">
    <location>
        <begin position="293"/>
        <end position="529"/>
    </location>
</feature>
<dbReference type="PANTHER" id="PTHR32089">
    <property type="entry name" value="METHYL-ACCEPTING CHEMOTAXIS PROTEIN MCPB"/>
    <property type="match status" value="1"/>
</dbReference>
<reference evidence="16" key="2">
    <citation type="submission" date="2023-01" db="EMBL/GenBank/DDBJ databases">
        <title>Draft genome sequence of Methylophaga thalassica strain NBRC 102424.</title>
        <authorList>
            <person name="Sun Q."/>
            <person name="Mori K."/>
        </authorList>
    </citation>
    <scope>NUCLEOTIDE SEQUENCE</scope>
    <source>
        <strain evidence="16">NBRC 102424</strain>
    </source>
</reference>
<dbReference type="EMBL" id="BSND01000003">
    <property type="protein sequence ID" value="GLP98873.1"/>
    <property type="molecule type" value="Genomic_DNA"/>
</dbReference>
<evidence type="ECO:0000256" key="10">
    <source>
        <dbReference type="ARBA" id="ARBA00029447"/>
    </source>
</evidence>
<feature type="transmembrane region" description="Helical" evidence="12">
    <location>
        <begin position="212"/>
        <end position="234"/>
    </location>
</feature>
<evidence type="ECO:0000256" key="4">
    <source>
        <dbReference type="ARBA" id="ARBA00022500"/>
    </source>
</evidence>
<keyword evidence="7 12" id="KW-1133">Transmembrane helix</keyword>
<feature type="domain" description="HAMP" evidence="15">
    <location>
        <begin position="235"/>
        <end position="288"/>
    </location>
</feature>